<dbReference type="EMBL" id="EQ973887">
    <property type="protein sequence ID" value="EEF40273.1"/>
    <property type="molecule type" value="Genomic_DNA"/>
</dbReference>
<gene>
    <name evidence="2" type="ORF">RCOM_1382010</name>
</gene>
<dbReference type="SMART" id="SM00256">
    <property type="entry name" value="FBOX"/>
    <property type="match status" value="1"/>
</dbReference>
<dbReference type="InterPro" id="IPR032675">
    <property type="entry name" value="LRR_dom_sf"/>
</dbReference>
<dbReference type="CDD" id="cd09917">
    <property type="entry name" value="F-box_SF"/>
    <property type="match status" value="1"/>
</dbReference>
<dbReference type="PROSITE" id="PS50181">
    <property type="entry name" value="FBOX"/>
    <property type="match status" value="1"/>
</dbReference>
<evidence type="ECO:0000313" key="2">
    <source>
        <dbReference type="EMBL" id="EEF40273.1"/>
    </source>
</evidence>
<protein>
    <recommendedName>
        <fullName evidence="1">F-box domain-containing protein</fullName>
    </recommendedName>
</protein>
<dbReference type="PANTHER" id="PTHR31900">
    <property type="entry name" value="F-BOX/RNI SUPERFAMILY PROTEIN-RELATED"/>
    <property type="match status" value="1"/>
</dbReference>
<dbReference type="Proteomes" id="UP000008311">
    <property type="component" value="Unassembled WGS sequence"/>
</dbReference>
<dbReference type="Gene3D" id="3.80.10.10">
    <property type="entry name" value="Ribonuclease Inhibitor"/>
    <property type="match status" value="1"/>
</dbReference>
<name>B9S7V7_RICCO</name>
<dbReference type="InterPro" id="IPR001810">
    <property type="entry name" value="F-box_dom"/>
</dbReference>
<evidence type="ECO:0000313" key="3">
    <source>
        <dbReference type="Proteomes" id="UP000008311"/>
    </source>
</evidence>
<dbReference type="PANTHER" id="PTHR31900:SF27">
    <property type="entry name" value="FBD DOMAIN-CONTAINING PROTEIN"/>
    <property type="match status" value="1"/>
</dbReference>
<organism evidence="2 3">
    <name type="scientific">Ricinus communis</name>
    <name type="common">Castor bean</name>
    <dbReference type="NCBI Taxonomy" id="3988"/>
    <lineage>
        <taxon>Eukaryota</taxon>
        <taxon>Viridiplantae</taxon>
        <taxon>Streptophyta</taxon>
        <taxon>Embryophyta</taxon>
        <taxon>Tracheophyta</taxon>
        <taxon>Spermatophyta</taxon>
        <taxon>Magnoliopsida</taxon>
        <taxon>eudicotyledons</taxon>
        <taxon>Gunneridae</taxon>
        <taxon>Pentapetalae</taxon>
        <taxon>rosids</taxon>
        <taxon>fabids</taxon>
        <taxon>Malpighiales</taxon>
        <taxon>Euphorbiaceae</taxon>
        <taxon>Acalyphoideae</taxon>
        <taxon>Acalypheae</taxon>
        <taxon>Ricinus</taxon>
    </lineage>
</organism>
<dbReference type="Pfam" id="PF24758">
    <property type="entry name" value="LRR_At5g56370"/>
    <property type="match status" value="1"/>
</dbReference>
<dbReference type="FunCoup" id="B9S7V7">
    <property type="interactions" value="1093"/>
</dbReference>
<accession>B9S7V7</accession>
<dbReference type="SUPFAM" id="SSF52058">
    <property type="entry name" value="L domain-like"/>
    <property type="match status" value="1"/>
</dbReference>
<dbReference type="Gene3D" id="1.20.1280.50">
    <property type="match status" value="1"/>
</dbReference>
<evidence type="ECO:0000259" key="1">
    <source>
        <dbReference type="PROSITE" id="PS50181"/>
    </source>
</evidence>
<sequence length="485" mass="55329">MASGEQGSVIDDLPDHIVYNILSFFSLKDIARFSTVSRRCRNLCFSVPRLNINLTDSQLMLTERIKMFDFVDRYMIHRRGTNFQSFALSWSFKKGSVTNLLTEDYRVDSWLRQVARCNVEGLKLSITFQESIESFDLPLCFTDCSSLKYLSINLTNGILKLPATGFRFLQVLILSAAQVQQDLVEEMLSSCKCLKRLIIANLNGLESLNLKSTCLEQLFLGITDTRANTLSTINVSACRLNLLRVFWASRRSSNKKKLVVSAPNIIRLTLEGDIDCDYQLCSFDSLEMASVFVQTNPLLLIKNEASIAAQQRCTEILKHVRHSKVLHLSIAFVKLLSAEIFPAIPLRNVHTLYLHVSPDSEGYNVPLIVSFLMSFPNLRHLTFTSHFESAALINTNQLANSIMEAPSYFMEPLASNRLKPIDKLKDKVLEKMTIYYPPEEYYQLSKIIRSIETFSKAHSTAAVYVLPRVRRLFARHVNFFYTPLI</sequence>
<dbReference type="InterPro" id="IPR036047">
    <property type="entry name" value="F-box-like_dom_sf"/>
</dbReference>
<feature type="domain" description="F-box" evidence="1">
    <location>
        <begin position="7"/>
        <end position="43"/>
    </location>
</feature>
<dbReference type="Pfam" id="PF00646">
    <property type="entry name" value="F-box"/>
    <property type="match status" value="1"/>
</dbReference>
<dbReference type="AlphaFoldDB" id="B9S7V7"/>
<proteinExistence type="predicted"/>
<keyword evidence="3" id="KW-1185">Reference proteome</keyword>
<dbReference type="InterPro" id="IPR050232">
    <property type="entry name" value="FBL13/AtMIF1-like"/>
</dbReference>
<dbReference type="SUPFAM" id="SSF81383">
    <property type="entry name" value="F-box domain"/>
    <property type="match status" value="1"/>
</dbReference>
<dbReference type="InterPro" id="IPR055411">
    <property type="entry name" value="LRR_FXL15/At3g58940/PEG3-like"/>
</dbReference>
<dbReference type="InParanoid" id="B9S7V7"/>
<reference evidence="3" key="1">
    <citation type="journal article" date="2010" name="Nat. Biotechnol.">
        <title>Draft genome sequence of the oilseed species Ricinus communis.</title>
        <authorList>
            <person name="Chan A.P."/>
            <person name="Crabtree J."/>
            <person name="Zhao Q."/>
            <person name="Lorenzi H."/>
            <person name="Orvis J."/>
            <person name="Puiu D."/>
            <person name="Melake-Berhan A."/>
            <person name="Jones K.M."/>
            <person name="Redman J."/>
            <person name="Chen G."/>
            <person name="Cahoon E.B."/>
            <person name="Gedil M."/>
            <person name="Stanke M."/>
            <person name="Haas B.J."/>
            <person name="Wortman J.R."/>
            <person name="Fraser-Liggett C.M."/>
            <person name="Ravel J."/>
            <person name="Rabinowicz P.D."/>
        </authorList>
    </citation>
    <scope>NUCLEOTIDE SEQUENCE [LARGE SCALE GENOMIC DNA]</scope>
    <source>
        <strain evidence="3">cv. Hale</strain>
    </source>
</reference>